<evidence type="ECO:0000313" key="1">
    <source>
        <dbReference type="EMBL" id="KAH3819659.1"/>
    </source>
</evidence>
<keyword evidence="2" id="KW-1185">Reference proteome</keyword>
<gene>
    <name evidence="1" type="ORF">DPMN_121401</name>
</gene>
<dbReference type="EMBL" id="JAIWYP010000005">
    <property type="protein sequence ID" value="KAH3819659.1"/>
    <property type="molecule type" value="Genomic_DNA"/>
</dbReference>
<organism evidence="1 2">
    <name type="scientific">Dreissena polymorpha</name>
    <name type="common">Zebra mussel</name>
    <name type="synonym">Mytilus polymorpha</name>
    <dbReference type="NCBI Taxonomy" id="45954"/>
    <lineage>
        <taxon>Eukaryota</taxon>
        <taxon>Metazoa</taxon>
        <taxon>Spiralia</taxon>
        <taxon>Lophotrochozoa</taxon>
        <taxon>Mollusca</taxon>
        <taxon>Bivalvia</taxon>
        <taxon>Autobranchia</taxon>
        <taxon>Heteroconchia</taxon>
        <taxon>Euheterodonta</taxon>
        <taxon>Imparidentia</taxon>
        <taxon>Neoheterodontei</taxon>
        <taxon>Myida</taxon>
        <taxon>Dreissenoidea</taxon>
        <taxon>Dreissenidae</taxon>
        <taxon>Dreissena</taxon>
    </lineage>
</organism>
<evidence type="ECO:0000313" key="2">
    <source>
        <dbReference type="Proteomes" id="UP000828390"/>
    </source>
</evidence>
<accession>A0A9D4GQF5</accession>
<proteinExistence type="predicted"/>
<name>A0A9D4GQF5_DREPO</name>
<sequence length="57" mass="6409">MLVRVLVLGEVKGQHVADHTITLLQYTQNKQSPCCNRHRTISHLAAIDTEQSVTLLQ</sequence>
<protein>
    <submittedName>
        <fullName evidence="1">Uncharacterized protein</fullName>
    </submittedName>
</protein>
<reference evidence="1" key="2">
    <citation type="submission" date="2020-11" db="EMBL/GenBank/DDBJ databases">
        <authorList>
            <person name="McCartney M.A."/>
            <person name="Auch B."/>
            <person name="Kono T."/>
            <person name="Mallez S."/>
            <person name="Becker A."/>
            <person name="Gohl D.M."/>
            <person name="Silverstein K.A.T."/>
            <person name="Koren S."/>
            <person name="Bechman K.B."/>
            <person name="Herman A."/>
            <person name="Abrahante J.E."/>
            <person name="Garbe J."/>
        </authorList>
    </citation>
    <scope>NUCLEOTIDE SEQUENCE</scope>
    <source>
        <strain evidence="1">Duluth1</strain>
        <tissue evidence="1">Whole animal</tissue>
    </source>
</reference>
<dbReference type="Proteomes" id="UP000828390">
    <property type="component" value="Unassembled WGS sequence"/>
</dbReference>
<reference evidence="1" key="1">
    <citation type="journal article" date="2019" name="bioRxiv">
        <title>The Genome of the Zebra Mussel, Dreissena polymorpha: A Resource for Invasive Species Research.</title>
        <authorList>
            <person name="McCartney M.A."/>
            <person name="Auch B."/>
            <person name="Kono T."/>
            <person name="Mallez S."/>
            <person name="Zhang Y."/>
            <person name="Obille A."/>
            <person name="Becker A."/>
            <person name="Abrahante J.E."/>
            <person name="Garbe J."/>
            <person name="Badalamenti J.P."/>
            <person name="Herman A."/>
            <person name="Mangelson H."/>
            <person name="Liachko I."/>
            <person name="Sullivan S."/>
            <person name="Sone E.D."/>
            <person name="Koren S."/>
            <person name="Silverstein K.A.T."/>
            <person name="Beckman K.B."/>
            <person name="Gohl D.M."/>
        </authorList>
    </citation>
    <scope>NUCLEOTIDE SEQUENCE</scope>
    <source>
        <strain evidence="1">Duluth1</strain>
        <tissue evidence="1">Whole animal</tissue>
    </source>
</reference>
<comment type="caution">
    <text evidence="1">The sequence shown here is derived from an EMBL/GenBank/DDBJ whole genome shotgun (WGS) entry which is preliminary data.</text>
</comment>
<dbReference type="AlphaFoldDB" id="A0A9D4GQF5"/>